<evidence type="ECO:0000313" key="1">
    <source>
        <dbReference type="EMBL" id="AAH15586.2"/>
    </source>
</evidence>
<comment type="interaction">
    <interactant intactId="EBI-25872486">
        <id>Q96BH6</id>
    </interactant>
    <interactant intactId="EBI-743960">
        <id>Q8N5Z5</id>
        <label>KCTD17</label>
    </interactant>
    <organismsDiffer>false</organismsDiffer>
    <experiments>3</experiments>
</comment>
<protein>
    <submittedName>
        <fullName evidence="1">LAMC1 protein</fullName>
    </submittedName>
</protein>
<reference evidence="1" key="1">
    <citation type="journal article" date="2004" name="Genome Res.">
        <title>The status, quality, and expansion of the NIH full-length cDNA project: the Mammalian Gene Collection (MGC).</title>
        <authorList>
            <consortium name="The MGC Project Team"/>
            <person name="Gerhard D.S."/>
            <person name="Wagner L."/>
            <person name="Feingold E.A."/>
            <person name="Shenmen C.M."/>
            <person name="Grouse L.H."/>
            <person name="Schuler G."/>
            <person name="Klein S.L."/>
            <person name="Old S."/>
            <person name="Rasooly R."/>
            <person name="Good P."/>
            <person name="Guyer M."/>
            <person name="Peck A.M."/>
            <person name="Derge J.G."/>
            <person name="Lipman D."/>
            <person name="Collins F.S."/>
            <person name="Jang W."/>
            <person name="Sherry S."/>
            <person name="Feolo M."/>
            <person name="Misquitta L."/>
            <person name="Lee E."/>
            <person name="Rotmistrovsky K."/>
            <person name="Greenhut S.F."/>
            <person name="Schaefer C.F."/>
            <person name="Buetow K."/>
            <person name="Bonner T.I."/>
            <person name="Haussler D."/>
            <person name="Kent J."/>
            <person name="Kiekhaus M."/>
            <person name="Furey T."/>
            <person name="Brent M."/>
            <person name="Prange C."/>
            <person name="Schreiber K."/>
            <person name="Shapiro N."/>
            <person name="Bhat N.K."/>
            <person name="Hopkins R.F."/>
            <person name="Hsie F."/>
            <person name="Driscoll T."/>
            <person name="Soares M.B."/>
            <person name="Casavant T.L."/>
            <person name="Scheetz T.E."/>
            <person name="Brown-stein M.J."/>
            <person name="Usdin T.B."/>
            <person name="Toshiyuki S."/>
            <person name="Carninci P."/>
            <person name="Piao Y."/>
            <person name="Dudekula D.B."/>
            <person name="Ko M.S."/>
            <person name="Kawakami K."/>
            <person name="Suzuki Y."/>
            <person name="Sugano S."/>
            <person name="Gruber C.E."/>
            <person name="Smith M.R."/>
            <person name="Simmons B."/>
            <person name="Moore T."/>
            <person name="Waterman R."/>
            <person name="Johnson S.L."/>
            <person name="Ruan Y."/>
            <person name="Wei C.L."/>
            <person name="Mathavan S."/>
            <person name="Gunaratne P.H."/>
            <person name="Wu J."/>
            <person name="Garcia A.M."/>
            <person name="Hulyk S.W."/>
            <person name="Fuh E."/>
            <person name="Yuan Y."/>
            <person name="Sneed A."/>
            <person name="Kowis C."/>
            <person name="Hodgson A."/>
            <person name="Muzny D.M."/>
            <person name="McPherson J."/>
            <person name="Gibbs R.A."/>
            <person name="Fahey J."/>
            <person name="Helton E."/>
            <person name="Ketteman M."/>
            <person name="Madan A."/>
            <person name="Rodrigues S."/>
            <person name="Sanchez A."/>
            <person name="Whiting M."/>
            <person name="Madari A."/>
            <person name="Young A.C."/>
            <person name="Wetherby K.D."/>
            <person name="Granite S.J."/>
            <person name="Kwong P.N."/>
            <person name="Brinkley C.P."/>
            <person name="Pearson R.L."/>
            <person name="Bouffard G.G."/>
            <person name="Blakesly R.W."/>
            <person name="Green E.D."/>
            <person name="Dickson M.C."/>
            <person name="Rodriguez A.C."/>
            <person name="Grimwood J."/>
            <person name="Schmutz J."/>
            <person name="Myers R.M."/>
            <person name="Butterfield Y.S."/>
            <person name="Griffith M."/>
            <person name="Griffith O.L."/>
            <person name="Krzywinski M.I."/>
            <person name="Liao N."/>
            <person name="Morin R."/>
            <person name="Morrin R."/>
            <person name="Palmquist D."/>
            <person name="Petrescu A.S."/>
            <person name="Skalska U."/>
            <person name="Smailus D.E."/>
            <person name="Stott J.M."/>
            <person name="Schnerch A."/>
            <person name="Schein J.E."/>
            <person name="Jones S.J."/>
            <person name="Holt R.A."/>
            <person name="Baross A."/>
            <person name="Marra M.A."/>
            <person name="Clifton S."/>
            <person name="Makowski K.A."/>
            <person name="Bosak S."/>
            <person name="Malek J."/>
        </authorList>
    </citation>
    <scope>NUCLEOTIDE SEQUENCE [LARGE SCALE MRNA]</scope>
    <source>
        <tissue evidence="1">Skin</tissue>
    </source>
</reference>
<sequence>MNKRRTSHRIWKNKLPEYMRRPKGPVTKLWRSMPAWLS</sequence>
<comment type="interaction">
    <interactant intactId="EBI-25872486">
        <id>Q96BH6</id>
    </interactant>
    <interactant intactId="EBI-6425864">
        <id>Q3SYB3</id>
        <label>FOXD4L6</label>
    </interactant>
    <organismsDiffer>false</organismsDiffer>
    <experiments>3</experiments>
</comment>
<proteinExistence type="evidence at protein level"/>
<comment type="interaction">
    <interactant intactId="EBI-25872486">
        <id>Q96BH6</id>
    </interactant>
    <interactant intactId="EBI-12157263">
        <id>P40337-2</id>
        <label>VHL</label>
    </interactant>
    <organismsDiffer>false</organismsDiffer>
    <experiments>3</experiments>
</comment>
<comment type="interaction">
    <interactant intactId="EBI-25872486">
        <id>Q96BH6</id>
    </interactant>
    <interactant intactId="EBI-10176632">
        <id>O43829</id>
        <label>ZBTB14</label>
    </interactant>
    <organismsDiffer>false</organismsDiffer>
    <experiments>3</experiments>
</comment>
<dbReference type="EMBL" id="BC015586">
    <property type="protein sequence ID" value="AAH15586.2"/>
    <property type="molecule type" value="mRNA"/>
</dbReference>
<dbReference type="IntAct" id="Q96BH6">
    <property type="interactions" value="7"/>
</dbReference>
<comment type="interaction">
    <interactant intactId="EBI-25872486">
        <id>Q96BH6</id>
    </interactant>
    <interactant intactId="EBI-6427899">
        <id>P58304</id>
        <label>VSX2</label>
    </interactant>
    <organismsDiffer>false</organismsDiffer>
    <experiments>3</experiments>
</comment>
<name>Q96BH6_HUMAN</name>
<comment type="interaction">
    <interactant intactId="EBI-25872486">
        <id>Q96BH6</id>
    </interactant>
    <interactant intactId="EBI-10698053">
        <id>Q9Y483-4</id>
        <label>MTF2</label>
    </interactant>
    <organismsDiffer>false</organismsDiffer>
    <experiments>3</experiments>
</comment>
<organism evidence="1">
    <name type="scientific">Homo sapiens</name>
    <name type="common">Human</name>
    <dbReference type="NCBI Taxonomy" id="9606"/>
    <lineage>
        <taxon>Eukaryota</taxon>
        <taxon>Metazoa</taxon>
        <taxon>Chordata</taxon>
        <taxon>Craniata</taxon>
        <taxon>Vertebrata</taxon>
        <taxon>Euteleostomi</taxon>
        <taxon>Mammalia</taxon>
        <taxon>Eutheria</taxon>
        <taxon>Euarchontoglires</taxon>
        <taxon>Primates</taxon>
        <taxon>Haplorrhini</taxon>
        <taxon>Catarrhini</taxon>
        <taxon>Hominidae</taxon>
        <taxon>Homo</taxon>
    </lineage>
</organism>
<accession>Q96BH6</accession>
<dbReference type="AlphaFoldDB" id="Q96BH6"/>
<comment type="interaction">
    <interactant intactId="EBI-25872486">
        <id>Q96BH6</id>
    </interactant>
    <interactant intactId="EBI-12832276">
        <id>P08195-4</id>
        <label>SLC3A2</label>
    </interactant>
    <organismsDiffer>false</organismsDiffer>
    <experiments>3</experiments>
</comment>